<dbReference type="AlphaFoldDB" id="A0A1J5QTU7"/>
<evidence type="ECO:0000256" key="1">
    <source>
        <dbReference type="SAM" id="MobiDB-lite"/>
    </source>
</evidence>
<comment type="caution">
    <text evidence="2">The sequence shown here is derived from an EMBL/GenBank/DDBJ whole genome shotgun (WGS) entry which is preliminary data.</text>
</comment>
<dbReference type="EMBL" id="MLJW01000443">
    <property type="protein sequence ID" value="OIQ87065.1"/>
    <property type="molecule type" value="Genomic_DNA"/>
</dbReference>
<gene>
    <name evidence="2" type="ORF">GALL_310900</name>
</gene>
<feature type="region of interest" description="Disordered" evidence="1">
    <location>
        <begin position="123"/>
        <end position="166"/>
    </location>
</feature>
<proteinExistence type="predicted"/>
<reference evidence="2" key="1">
    <citation type="submission" date="2016-10" db="EMBL/GenBank/DDBJ databases">
        <title>Sequence of Gallionella enrichment culture.</title>
        <authorList>
            <person name="Poehlein A."/>
            <person name="Muehling M."/>
            <person name="Daniel R."/>
        </authorList>
    </citation>
    <scope>NUCLEOTIDE SEQUENCE</scope>
</reference>
<accession>A0A1J5QTU7</accession>
<evidence type="ECO:0000313" key="2">
    <source>
        <dbReference type="EMBL" id="OIQ87065.1"/>
    </source>
</evidence>
<feature type="compositionally biased region" description="Polar residues" evidence="1">
    <location>
        <begin position="128"/>
        <end position="137"/>
    </location>
</feature>
<name>A0A1J5QTU7_9ZZZZ</name>
<sequence length="166" mass="18184">MYPVYDDDAALLLSLTVAAKRRPAALDEIITALAMAQHGEIPAKSKLVDAFARMGVCGLITEAEGGYTLSTEGQAMMTGQRAKDDSATRLAHLKQQLSNFDPKVKHPSIPVTQEQLLAAIQSYKAAQHSHQGQNIQTDKPKSKNSWIPKKDLVQGKQHLSSKRRKP</sequence>
<organism evidence="2">
    <name type="scientific">mine drainage metagenome</name>
    <dbReference type="NCBI Taxonomy" id="410659"/>
    <lineage>
        <taxon>unclassified sequences</taxon>
        <taxon>metagenomes</taxon>
        <taxon>ecological metagenomes</taxon>
    </lineage>
</organism>
<protein>
    <submittedName>
        <fullName evidence="2">Uncharacterized protein</fullName>
    </submittedName>
</protein>